<accession>A0A2X0QSP0</accession>
<dbReference type="AlphaFoldDB" id="A0A2X0QSP0"/>
<protein>
    <recommendedName>
        <fullName evidence="3">FAD assembly factor SdhE</fullName>
    </recommendedName>
</protein>
<keyword evidence="4" id="KW-0963">Cytoplasm</keyword>
<dbReference type="Pfam" id="PF03937">
    <property type="entry name" value="Sdh5"/>
    <property type="match status" value="1"/>
</dbReference>
<dbReference type="InterPro" id="IPR005631">
    <property type="entry name" value="SDH"/>
</dbReference>
<name>A0A2X0QSP0_9PROT</name>
<dbReference type="PANTHER" id="PTHR39585">
    <property type="entry name" value="FAD ASSEMBLY FACTOR SDHE"/>
    <property type="match status" value="1"/>
</dbReference>
<dbReference type="EMBL" id="LS423452">
    <property type="protein sequence ID" value="SPS05099.1"/>
    <property type="molecule type" value="Genomic_DNA"/>
</dbReference>
<evidence type="ECO:0000313" key="6">
    <source>
        <dbReference type="EMBL" id="SPS05099.1"/>
    </source>
</evidence>
<gene>
    <name evidence="6" type="ORF">NITFAB_0688</name>
</gene>
<comment type="subcellular location">
    <subcellularLocation>
        <location evidence="1">Cytoplasm</location>
    </subcellularLocation>
</comment>
<evidence type="ECO:0000256" key="5">
    <source>
        <dbReference type="ARBA" id="ARBA00023186"/>
    </source>
</evidence>
<evidence type="ECO:0000256" key="3">
    <source>
        <dbReference type="ARBA" id="ARBA00019418"/>
    </source>
</evidence>
<dbReference type="Gene3D" id="1.10.150.250">
    <property type="entry name" value="Flavinator of succinate dehydrogenase"/>
    <property type="match status" value="1"/>
</dbReference>
<reference evidence="6" key="1">
    <citation type="submission" date="2018-05" db="EMBL/GenBank/DDBJ databases">
        <authorList>
            <person name="Lanie J.A."/>
            <person name="Ng W.-L."/>
            <person name="Kazmierczak K.M."/>
            <person name="Andrzejewski T.M."/>
            <person name="Davidsen T.M."/>
            <person name="Wayne K.J."/>
            <person name="Tettelin H."/>
            <person name="Glass J.I."/>
            <person name="Rusch D."/>
            <person name="Podicherti R."/>
            <person name="Tsui H.-C.T."/>
            <person name="Winkler M.E."/>
        </authorList>
    </citation>
    <scope>NUCLEOTIDE SEQUENCE</scope>
    <source>
        <strain evidence="6">KNB</strain>
    </source>
</reference>
<sequence>MKELERLSWRCRRGMLELDIVLGKFVHLHYADLDDIQKTAFDVLLDMPDQMLWDMIARSGPSLQKGEQCAVLELLRTV</sequence>
<dbReference type="PANTHER" id="PTHR39585:SF1">
    <property type="entry name" value="FAD ASSEMBLY FACTOR SDHE"/>
    <property type="match status" value="1"/>
</dbReference>
<organism evidence="6">
    <name type="scientific">Candidatus Nitrotoga fabula</name>
    <dbReference type="NCBI Taxonomy" id="2182327"/>
    <lineage>
        <taxon>Bacteria</taxon>
        <taxon>Pseudomonadati</taxon>
        <taxon>Pseudomonadota</taxon>
        <taxon>Betaproteobacteria</taxon>
        <taxon>Nitrosomonadales</taxon>
        <taxon>Gallionellaceae</taxon>
        <taxon>Candidatus Nitrotoga</taxon>
    </lineage>
</organism>
<comment type="similarity">
    <text evidence="2">Belongs to the SdhE FAD assembly factor family.</text>
</comment>
<keyword evidence="5" id="KW-0143">Chaperone</keyword>
<evidence type="ECO:0000256" key="4">
    <source>
        <dbReference type="ARBA" id="ARBA00022490"/>
    </source>
</evidence>
<dbReference type="InterPro" id="IPR036714">
    <property type="entry name" value="SDH_sf"/>
</dbReference>
<evidence type="ECO:0000256" key="2">
    <source>
        <dbReference type="ARBA" id="ARBA00008571"/>
    </source>
</evidence>
<dbReference type="GO" id="GO:0006105">
    <property type="term" value="P:succinate metabolic process"/>
    <property type="evidence" value="ECO:0007669"/>
    <property type="project" value="TreeGrafter"/>
</dbReference>
<dbReference type="InterPro" id="IPR050531">
    <property type="entry name" value="SdhE_FAD_assembly_factor"/>
</dbReference>
<dbReference type="GO" id="GO:0005737">
    <property type="term" value="C:cytoplasm"/>
    <property type="evidence" value="ECO:0007669"/>
    <property type="project" value="UniProtKB-SubCell"/>
</dbReference>
<proteinExistence type="inferred from homology"/>
<dbReference type="SUPFAM" id="SSF109910">
    <property type="entry name" value="YgfY-like"/>
    <property type="match status" value="1"/>
</dbReference>
<evidence type="ECO:0000256" key="1">
    <source>
        <dbReference type="ARBA" id="ARBA00004496"/>
    </source>
</evidence>